<evidence type="ECO:0000313" key="2">
    <source>
        <dbReference type="Proteomes" id="UP000323818"/>
    </source>
</evidence>
<dbReference type="EMBL" id="MN101228">
    <property type="protein sequence ID" value="QEG11327.1"/>
    <property type="molecule type" value="Genomic_DNA"/>
</dbReference>
<name>A0A5B9NAV0_9CAUD</name>
<evidence type="ECO:0000313" key="1">
    <source>
        <dbReference type="EMBL" id="QEG11327.1"/>
    </source>
</evidence>
<reference evidence="1 2" key="1">
    <citation type="submission" date="2019-06" db="EMBL/GenBank/DDBJ databases">
        <title>Comparative genomics of Klebsiella bacteriophages in the elucidation of host range specificity.</title>
        <authorList>
            <person name="Ku H."/>
            <person name="Brown T."/>
            <person name="Kabwe M."/>
            <person name="Chan H.T."/>
            <person name="Petrovski S."/>
            <person name="Tucci J."/>
        </authorList>
    </citation>
    <scope>NUCLEOTIDE SEQUENCE [LARGE SCALE GENOMIC DNA]</scope>
</reference>
<organism evidence="1 2">
    <name type="scientific">Klebsiella phage KPN4</name>
    <dbReference type="NCBI Taxonomy" id="2601622"/>
    <lineage>
        <taxon>Viruses</taxon>
        <taxon>Duplodnaviria</taxon>
        <taxon>Heunggongvirae</taxon>
        <taxon>Uroviricota</taxon>
        <taxon>Caudoviricetes</taxon>
        <taxon>Demerecviridae</taxon>
        <taxon>Sugarlandvirus</taxon>
        <taxon>Sugarlandvirus KPN4</taxon>
    </lineage>
</organism>
<dbReference type="Proteomes" id="UP000323818">
    <property type="component" value="Segment"/>
</dbReference>
<accession>A0A5B9NAV0</accession>
<gene>
    <name evidence="1" type="ORF">KPN4_141</name>
</gene>
<sequence>MAVKTRLPKMVNDSDSVTLQRVMYETVYRNAGDPNIYLMQSEWSGVFHIVRPHDSFVSFQNSSDALEYLREDDIPDLWNETDLIFVASIESK</sequence>
<protein>
    <submittedName>
        <fullName evidence="1">Uncharacterized protein</fullName>
    </submittedName>
</protein>
<proteinExistence type="predicted"/>
<keyword evidence="2" id="KW-1185">Reference proteome</keyword>